<dbReference type="VEuPathDB" id="PlasmoDB:PVPAM_020005400"/>
<organism evidence="1">
    <name type="scientific">Plasmodium vivax</name>
    <name type="common">malaria parasite P. vivax</name>
    <dbReference type="NCBI Taxonomy" id="5855"/>
    <lineage>
        <taxon>Eukaryota</taxon>
        <taxon>Sar</taxon>
        <taxon>Alveolata</taxon>
        <taxon>Apicomplexa</taxon>
        <taxon>Aconoidasida</taxon>
        <taxon>Haemosporida</taxon>
        <taxon>Plasmodiidae</taxon>
        <taxon>Plasmodium</taxon>
        <taxon>Plasmodium (Plasmodium)</taxon>
    </lineage>
</organism>
<dbReference type="VEuPathDB" id="PlasmoDB:PVW1_050045500"/>
<reference evidence="1" key="1">
    <citation type="submission" date="2000-06" db="EMBL/GenBank/DDBJ databases">
        <authorList>
            <person name="Oliver K."/>
            <person name="Bowman S."/>
            <person name="Hall N."/>
            <person name="Quail M."/>
            <person name="Rajandream M.A."/>
            <person name="Harris D."/>
            <person name="del Portillo H.A."/>
            <person name="Lanzer M."/>
            <person name="Barrell B.G."/>
        </authorList>
    </citation>
    <scope>NUCLEOTIDE SEQUENCE</scope>
</reference>
<evidence type="ECO:0000313" key="1">
    <source>
        <dbReference type="EMBL" id="CAB96705.1"/>
    </source>
</evidence>
<dbReference type="VEuPathDB" id="PlasmoDB:PVX_027690"/>
<sequence length="313" mass="36619">MKIFFPICTLNHLYRYSIKELPSERFYEWLNSYFLFIPRYYSDCNTLSAPYKDNHEIKRLCAKVVKYITSKPSILNEEHLKDHHCNLFNYWIYEQLVSGYDNNSIEPALIFGDFLLALSMLKYYPNNNICKLDSSIATIKDRKERKELYEYCIDYKTILNKSQIGTDKCNKYCTYVKSKIQFYEKYQEFCSSEDKSKCPDFFDKICHKCDPSVLLSKLKCDDIEGKEKQQLKGEPSIQSVSNFGNVFLGVVLTSMTSGALYKFTPLGTRIRNGLLWNNNNISNLNTNVDELLGQESYSPYLGEEQHYIGYHAS</sequence>
<dbReference type="AlphaFoldDB" id="Q9N890"/>
<dbReference type="VEuPathDB" id="PlasmoDB:PVP01_0010450"/>
<proteinExistence type="predicted"/>
<dbReference type="Pfam" id="PF05795">
    <property type="entry name" value="Plasmodium_Vir"/>
    <property type="match status" value="1"/>
</dbReference>
<gene>
    <name evidence="1" type="primary">vir16</name>
</gene>
<dbReference type="EMBL" id="AL360354">
    <property type="protein sequence ID" value="CAB96705.1"/>
    <property type="molecule type" value="Genomic_DNA"/>
</dbReference>
<protein>
    <submittedName>
        <fullName evidence="1">Vir16 protein</fullName>
    </submittedName>
</protein>
<accession>Q9N890</accession>
<dbReference type="InterPro" id="IPR008780">
    <property type="entry name" value="Plasmodium_Vir"/>
</dbReference>
<name>Q9N890_PLAVI</name>